<evidence type="ECO:0000313" key="3">
    <source>
        <dbReference type="Proteomes" id="UP000031668"/>
    </source>
</evidence>
<sequence length="122" mass="14175">MKDVYERLSHIKIDHFGVEIHIKYHNYIAAVYLSYLVALRIFRAMKPHAIAQELFLPQPKILFVSISERNSLIIEMASQYPDTVHRRITDMSADILDQTIDIMKHLFSTINFQLDLSTAVAD</sequence>
<keyword evidence="3" id="KW-1185">Reference proteome</keyword>
<comment type="caution">
    <text evidence="2">The sequence shown here is derived from an EMBL/GenBank/DDBJ whole genome shotgun (WGS) entry which is preliminary data.</text>
</comment>
<keyword evidence="1" id="KW-0472">Membrane</keyword>
<feature type="transmembrane region" description="Helical" evidence="1">
    <location>
        <begin position="24"/>
        <end position="42"/>
    </location>
</feature>
<accession>A0A0C2J6U7</accession>
<gene>
    <name evidence="2" type="ORF">RF11_02856</name>
</gene>
<keyword evidence="1" id="KW-1133">Transmembrane helix</keyword>
<reference evidence="2 3" key="1">
    <citation type="journal article" date="2014" name="Genome Biol. Evol.">
        <title>The genome of the myxosporean Thelohanellus kitauei shows adaptations to nutrient acquisition within its fish host.</title>
        <authorList>
            <person name="Yang Y."/>
            <person name="Xiong J."/>
            <person name="Zhou Z."/>
            <person name="Huo F."/>
            <person name="Miao W."/>
            <person name="Ran C."/>
            <person name="Liu Y."/>
            <person name="Zhang J."/>
            <person name="Feng J."/>
            <person name="Wang M."/>
            <person name="Wang M."/>
            <person name="Wang L."/>
            <person name="Yao B."/>
        </authorList>
    </citation>
    <scope>NUCLEOTIDE SEQUENCE [LARGE SCALE GENOMIC DNA]</scope>
    <source>
        <strain evidence="2">Wuqing</strain>
    </source>
</reference>
<keyword evidence="1" id="KW-0812">Transmembrane</keyword>
<dbReference type="Proteomes" id="UP000031668">
    <property type="component" value="Unassembled WGS sequence"/>
</dbReference>
<evidence type="ECO:0000313" key="2">
    <source>
        <dbReference type="EMBL" id="KII73554.1"/>
    </source>
</evidence>
<name>A0A0C2J6U7_THEKT</name>
<dbReference type="AlphaFoldDB" id="A0A0C2J6U7"/>
<protein>
    <submittedName>
        <fullName evidence="2">Uncharacterized protein</fullName>
    </submittedName>
</protein>
<proteinExistence type="predicted"/>
<organism evidence="2 3">
    <name type="scientific">Thelohanellus kitauei</name>
    <name type="common">Myxosporean</name>
    <dbReference type="NCBI Taxonomy" id="669202"/>
    <lineage>
        <taxon>Eukaryota</taxon>
        <taxon>Metazoa</taxon>
        <taxon>Cnidaria</taxon>
        <taxon>Myxozoa</taxon>
        <taxon>Myxosporea</taxon>
        <taxon>Bivalvulida</taxon>
        <taxon>Platysporina</taxon>
        <taxon>Myxobolidae</taxon>
        <taxon>Thelohanellus</taxon>
    </lineage>
</organism>
<dbReference type="EMBL" id="JWZT01000782">
    <property type="protein sequence ID" value="KII73554.1"/>
    <property type="molecule type" value="Genomic_DNA"/>
</dbReference>
<evidence type="ECO:0000256" key="1">
    <source>
        <dbReference type="SAM" id="Phobius"/>
    </source>
</evidence>